<name>A0ACB8FFK8_9SAUR</name>
<dbReference type="Proteomes" id="UP000827872">
    <property type="component" value="Linkage Group LG04"/>
</dbReference>
<accession>A0ACB8FFK8</accession>
<keyword evidence="2" id="KW-1185">Reference proteome</keyword>
<evidence type="ECO:0000313" key="2">
    <source>
        <dbReference type="Proteomes" id="UP000827872"/>
    </source>
</evidence>
<gene>
    <name evidence="1" type="ORF">K3G42_008005</name>
</gene>
<comment type="caution">
    <text evidence="1">The sequence shown here is derived from an EMBL/GenBank/DDBJ whole genome shotgun (WGS) entry which is preliminary data.</text>
</comment>
<protein>
    <submittedName>
        <fullName evidence="1">Uncharacterized protein</fullName>
    </submittedName>
</protein>
<sequence>MTVRLEESSLFLVFFLALDRTASEREGPKLQDSKTASFGCVRTGRHVNEHHDQKHHHGQRRKDHRRDLLPRFLHRLLSLFFIFGGLFFGFSFQLSHSEASGLPSSQDGGKKETKRSSF</sequence>
<evidence type="ECO:0000313" key="1">
    <source>
        <dbReference type="EMBL" id="KAH8004320.1"/>
    </source>
</evidence>
<proteinExistence type="predicted"/>
<organism evidence="1 2">
    <name type="scientific">Sphaerodactylus townsendi</name>
    <dbReference type="NCBI Taxonomy" id="933632"/>
    <lineage>
        <taxon>Eukaryota</taxon>
        <taxon>Metazoa</taxon>
        <taxon>Chordata</taxon>
        <taxon>Craniata</taxon>
        <taxon>Vertebrata</taxon>
        <taxon>Euteleostomi</taxon>
        <taxon>Lepidosauria</taxon>
        <taxon>Squamata</taxon>
        <taxon>Bifurcata</taxon>
        <taxon>Gekkota</taxon>
        <taxon>Sphaerodactylidae</taxon>
        <taxon>Sphaerodactylus</taxon>
    </lineage>
</organism>
<reference evidence="1" key="1">
    <citation type="submission" date="2021-08" db="EMBL/GenBank/DDBJ databases">
        <title>The first chromosome-level gecko genome reveals the dynamic sex chromosomes of Neotropical dwarf geckos (Sphaerodactylidae: Sphaerodactylus).</title>
        <authorList>
            <person name="Pinto B.J."/>
            <person name="Keating S.E."/>
            <person name="Gamble T."/>
        </authorList>
    </citation>
    <scope>NUCLEOTIDE SEQUENCE</scope>
    <source>
        <strain evidence="1">TG3544</strain>
    </source>
</reference>
<dbReference type="EMBL" id="CM037617">
    <property type="protein sequence ID" value="KAH8004320.1"/>
    <property type="molecule type" value="Genomic_DNA"/>
</dbReference>